<dbReference type="CDD" id="cd11330">
    <property type="entry name" value="AmyAc_OligoGlu"/>
    <property type="match status" value="1"/>
</dbReference>
<proteinExistence type="inferred from homology"/>
<dbReference type="SUPFAM" id="SSF51011">
    <property type="entry name" value="Glycosyl hydrolase domain"/>
    <property type="match status" value="1"/>
</dbReference>
<dbReference type="PANTHER" id="PTHR10357">
    <property type="entry name" value="ALPHA-AMYLASE FAMILY MEMBER"/>
    <property type="match status" value="1"/>
</dbReference>
<dbReference type="GO" id="GO:0009313">
    <property type="term" value="P:oligosaccharide catabolic process"/>
    <property type="evidence" value="ECO:0007669"/>
    <property type="project" value="TreeGrafter"/>
</dbReference>
<evidence type="ECO:0000313" key="6">
    <source>
        <dbReference type="Proteomes" id="UP000199110"/>
    </source>
</evidence>
<dbReference type="STRING" id="390807.SAMN04488095_0436"/>
<dbReference type="SMART" id="SM00642">
    <property type="entry name" value="Aamy"/>
    <property type="match status" value="1"/>
</dbReference>
<name>A0A1I3H335_9RHOB</name>
<dbReference type="InterPro" id="IPR045857">
    <property type="entry name" value="O16G_dom_2"/>
</dbReference>
<dbReference type="InterPro" id="IPR013780">
    <property type="entry name" value="Glyco_hydro_b"/>
</dbReference>
<evidence type="ECO:0000256" key="3">
    <source>
        <dbReference type="ARBA" id="ARBA00023295"/>
    </source>
</evidence>
<organism evidence="5 6">
    <name type="scientific">Jannaschia pohangensis</name>
    <dbReference type="NCBI Taxonomy" id="390807"/>
    <lineage>
        <taxon>Bacteria</taxon>
        <taxon>Pseudomonadati</taxon>
        <taxon>Pseudomonadota</taxon>
        <taxon>Alphaproteobacteria</taxon>
        <taxon>Rhodobacterales</taxon>
        <taxon>Roseobacteraceae</taxon>
        <taxon>Jannaschia</taxon>
    </lineage>
</organism>
<protein>
    <submittedName>
        <fullName evidence="5">Alpha-glucosidase</fullName>
    </submittedName>
</protein>
<evidence type="ECO:0000256" key="1">
    <source>
        <dbReference type="ARBA" id="ARBA00008061"/>
    </source>
</evidence>
<dbReference type="Gene3D" id="3.20.20.80">
    <property type="entry name" value="Glycosidases"/>
    <property type="match status" value="2"/>
</dbReference>
<dbReference type="Pfam" id="PF00128">
    <property type="entry name" value="Alpha-amylase"/>
    <property type="match status" value="1"/>
</dbReference>
<reference evidence="5 6" key="1">
    <citation type="submission" date="2016-10" db="EMBL/GenBank/DDBJ databases">
        <authorList>
            <person name="de Groot N.N."/>
        </authorList>
    </citation>
    <scope>NUCLEOTIDE SEQUENCE [LARGE SCALE GENOMIC DNA]</scope>
    <source>
        <strain evidence="5 6">DSM 19073</strain>
    </source>
</reference>
<dbReference type="GO" id="GO:0004556">
    <property type="term" value="F:alpha-amylase activity"/>
    <property type="evidence" value="ECO:0007669"/>
    <property type="project" value="TreeGrafter"/>
</dbReference>
<comment type="similarity">
    <text evidence="1">Belongs to the glycosyl hydrolase 13 family.</text>
</comment>
<dbReference type="PANTHER" id="PTHR10357:SF179">
    <property type="entry name" value="NEUTRAL AND BASIC AMINO ACID TRANSPORT PROTEIN RBAT"/>
    <property type="match status" value="1"/>
</dbReference>
<evidence type="ECO:0000313" key="5">
    <source>
        <dbReference type="EMBL" id="SFI30185.1"/>
    </source>
</evidence>
<dbReference type="RefSeq" id="WP_092776658.1">
    <property type="nucleotide sequence ID" value="NZ_FORA01000001.1"/>
</dbReference>
<dbReference type="EMBL" id="FORA01000001">
    <property type="protein sequence ID" value="SFI30185.1"/>
    <property type="molecule type" value="Genomic_DNA"/>
</dbReference>
<evidence type="ECO:0000256" key="2">
    <source>
        <dbReference type="ARBA" id="ARBA00022801"/>
    </source>
</evidence>
<dbReference type="InterPro" id="IPR006047">
    <property type="entry name" value="GH13_cat_dom"/>
</dbReference>
<dbReference type="InterPro" id="IPR017853">
    <property type="entry name" value="GH"/>
</dbReference>
<feature type="domain" description="Glycosyl hydrolase family 13 catalytic" evidence="4">
    <location>
        <begin position="24"/>
        <end position="411"/>
    </location>
</feature>
<dbReference type="FunFam" id="3.90.400.10:FF:000002">
    <property type="entry name" value="Sucrose isomerase"/>
    <property type="match status" value="1"/>
</dbReference>
<sequence length="545" mass="60802">MTATAEAPRAQTNPDWWKGGIIYQIYPRSFQDTSGDGIGDIAGITERLPYVASLGVDAIWVSPFFTSPMKDFGYDVSDYCDIDPMFGTLDDFDKMVATAHRHGVRVMIDLVLSHSSDQHPWFAESRASRHNPKSDWYVWADPKPDGTVPNNWLSIFGGPSWHWDGRRQQYYLHNFLASQPDLNFHNPDVQDALLDVTRFWLERGVDGFRLDTINFYFADAQLRDNPALPPERRNATIAPSVNPYNHQEHLYSKNQPENLAFLKRFRDLLDDYGACAVGEVGDAQRGMELLGEYTRDRQGVQMCYAFDFLAAEPLTAPRVVDVFARLEAEAPDGWACWAFSNHDVQRHVTRWGLNDAGARLYATLIICLRGSVCLYQGEELGLTEADVAYEDLQDPYGIEFWPEFKGRDGCRTPMVWEPSNQNGGFSTAQPWLPVAPEHLGRSAATQDAEADSLLQHYRAVIGLRTGSDALRLGDQTGLKSDGNLLSFMREHGTERYFCAFNMGEGAASIALPDGNWHAVEGVGATAPGAGGLALGDWGFSVLRAV</sequence>
<keyword evidence="6" id="KW-1185">Reference proteome</keyword>
<dbReference type="Gene3D" id="3.90.400.10">
    <property type="entry name" value="Oligo-1,6-glucosidase, Domain 2"/>
    <property type="match status" value="1"/>
</dbReference>
<keyword evidence="2" id="KW-0378">Hydrolase</keyword>
<dbReference type="Proteomes" id="UP000199110">
    <property type="component" value="Unassembled WGS sequence"/>
</dbReference>
<dbReference type="OrthoDB" id="9805159at2"/>
<gene>
    <name evidence="5" type="ORF">SAMN04488095_0436</name>
</gene>
<keyword evidence="3" id="KW-0326">Glycosidase</keyword>
<evidence type="ECO:0000259" key="4">
    <source>
        <dbReference type="SMART" id="SM00642"/>
    </source>
</evidence>
<dbReference type="AlphaFoldDB" id="A0A1I3H335"/>
<dbReference type="Gene3D" id="2.60.40.1180">
    <property type="entry name" value="Golgi alpha-mannosidase II"/>
    <property type="match status" value="1"/>
</dbReference>
<dbReference type="SUPFAM" id="SSF51445">
    <property type="entry name" value="(Trans)glycosidases"/>
    <property type="match status" value="1"/>
</dbReference>
<accession>A0A1I3H335</accession>